<dbReference type="EMBL" id="JACHGW010000002">
    <property type="protein sequence ID" value="MBB6050930.1"/>
    <property type="molecule type" value="Genomic_DNA"/>
</dbReference>
<dbReference type="Gene3D" id="3.40.50.2000">
    <property type="entry name" value="Glycogen Phosphorylase B"/>
    <property type="match status" value="1"/>
</dbReference>
<evidence type="ECO:0000313" key="2">
    <source>
        <dbReference type="Proteomes" id="UP000520814"/>
    </source>
</evidence>
<comment type="caution">
    <text evidence="1">The sequence shown here is derived from an EMBL/GenBank/DDBJ whole genome shotgun (WGS) entry which is preliminary data.</text>
</comment>
<evidence type="ECO:0000313" key="1">
    <source>
        <dbReference type="EMBL" id="MBB6050930.1"/>
    </source>
</evidence>
<accession>A0A7W9SQF1</accession>
<proteinExistence type="predicted"/>
<sequence>MAIVAYVSGHGLGHSAREVTILRDLPPEIPLYIKTAAPEWFWNAEVKRPFTLIPESFDVGCLQTDSMTVDIAATKAAWSERQRRNEARRNDERAWLESIGARLVLTDVASFPLTLGLPSVCVANFTWADIYAEYPGFAAIVAQLEAEYAQATLMLETGLALPMPYFPRRESVGLVARVGKLQVLGAGRSALIYAGSWGMPFPWASLERSTDWTFYTLTPPPEPWPRNLVVLSREALPHEDLVASVDCVISKAGYGLVGECMAAGTPLLYGPRSGFAEFAALDAALLAWDGGLRLESEAFLSAAWPLEQVPPKGSVTRLPAPGAVRVVERLVALWQAASA</sequence>
<dbReference type="PANTHER" id="PTHR38134">
    <property type="entry name" value="SLR1395 PROTEIN"/>
    <property type="match status" value="1"/>
</dbReference>
<dbReference type="RefSeq" id="WP_184196788.1">
    <property type="nucleotide sequence ID" value="NZ_JACHGW010000002.1"/>
</dbReference>
<dbReference type="PANTHER" id="PTHR38134:SF2">
    <property type="entry name" value="GALACTOKINASE"/>
    <property type="match status" value="1"/>
</dbReference>
<dbReference type="SUPFAM" id="SSF53756">
    <property type="entry name" value="UDP-Glycosyltransferase/glycogen phosphorylase"/>
    <property type="match status" value="1"/>
</dbReference>
<keyword evidence="2" id="KW-1185">Reference proteome</keyword>
<organism evidence="1 2">
    <name type="scientific">Armatimonas rosea</name>
    <dbReference type="NCBI Taxonomy" id="685828"/>
    <lineage>
        <taxon>Bacteria</taxon>
        <taxon>Bacillati</taxon>
        <taxon>Armatimonadota</taxon>
        <taxon>Armatimonadia</taxon>
        <taxon>Armatimonadales</taxon>
        <taxon>Armatimonadaceae</taxon>
        <taxon>Armatimonas</taxon>
    </lineage>
</organism>
<reference evidence="1 2" key="1">
    <citation type="submission" date="2020-08" db="EMBL/GenBank/DDBJ databases">
        <title>Genomic Encyclopedia of Type Strains, Phase IV (KMG-IV): sequencing the most valuable type-strain genomes for metagenomic binning, comparative biology and taxonomic classification.</title>
        <authorList>
            <person name="Goeker M."/>
        </authorList>
    </citation>
    <scope>NUCLEOTIDE SEQUENCE [LARGE SCALE GENOMIC DNA]</scope>
    <source>
        <strain evidence="1 2">DSM 23562</strain>
    </source>
</reference>
<gene>
    <name evidence="1" type="ORF">HNQ39_002721</name>
</gene>
<dbReference type="AlphaFoldDB" id="A0A7W9SQF1"/>
<name>A0A7W9SQF1_ARMRO</name>
<dbReference type="InterPro" id="IPR053205">
    <property type="entry name" value="GHMP_kinase_L-arabinokinase"/>
</dbReference>
<evidence type="ECO:0008006" key="3">
    <source>
        <dbReference type="Google" id="ProtNLM"/>
    </source>
</evidence>
<dbReference type="Proteomes" id="UP000520814">
    <property type="component" value="Unassembled WGS sequence"/>
</dbReference>
<protein>
    <recommendedName>
        <fullName evidence="3">Glycosyl transferase family 28 C-terminal domain-containing protein</fullName>
    </recommendedName>
</protein>